<comment type="caution">
    <text evidence="1">The sequence shown here is derived from an EMBL/GenBank/DDBJ whole genome shotgun (WGS) entry which is preliminary data.</text>
</comment>
<organism evidence="1 2">
    <name type="scientific">Komagataeibacter europaeus NBRC 3261</name>
    <dbReference type="NCBI Taxonomy" id="1234669"/>
    <lineage>
        <taxon>Bacteria</taxon>
        <taxon>Pseudomonadati</taxon>
        <taxon>Pseudomonadota</taxon>
        <taxon>Alphaproteobacteria</taxon>
        <taxon>Acetobacterales</taxon>
        <taxon>Acetobacteraceae</taxon>
        <taxon>Komagataeibacter</taxon>
    </lineage>
</organism>
<protein>
    <submittedName>
        <fullName evidence="1">Uncharacterized protein</fullName>
    </submittedName>
</protein>
<dbReference type="EMBL" id="BANI01000412">
    <property type="protein sequence ID" value="GAN98151.1"/>
    <property type="molecule type" value="Genomic_DNA"/>
</dbReference>
<evidence type="ECO:0000313" key="1">
    <source>
        <dbReference type="EMBL" id="GAN98151.1"/>
    </source>
</evidence>
<accession>A0A0D6Q5V3</accession>
<dbReference type="Proteomes" id="UP000032675">
    <property type="component" value="Unassembled WGS sequence"/>
</dbReference>
<name>A0A0D6Q5V3_KOMEU</name>
<proteinExistence type="predicted"/>
<reference evidence="1 2" key="1">
    <citation type="submission" date="2012-11" db="EMBL/GenBank/DDBJ databases">
        <title>Whole genome sequence of Gluconacetobacter europaeus NBRC3261.</title>
        <authorList>
            <person name="Azuma Y."/>
            <person name="Higashiura N."/>
            <person name="Hirakawa H."/>
            <person name="Matsushita K."/>
        </authorList>
    </citation>
    <scope>NUCLEOTIDE SEQUENCE [LARGE SCALE GENOMIC DNA]</scope>
    <source>
        <strain evidence="1 2">NBRC 3261</strain>
    </source>
</reference>
<dbReference type="AlphaFoldDB" id="A0A0D6Q5V3"/>
<gene>
    <name evidence="1" type="ORF">Geu3261_0498_001</name>
</gene>
<sequence>MQPNDFGEVLKSVTDTASEIMAAGPKDLNDLLAAMQDDLEDAIDRMEAGDYWRADRSARRSVAHTLLIAAAIYRMASNVPAAGKRH</sequence>
<evidence type="ECO:0000313" key="2">
    <source>
        <dbReference type="Proteomes" id="UP000032675"/>
    </source>
</evidence>